<reference evidence="1" key="1">
    <citation type="submission" date="2021-02" db="EMBL/GenBank/DDBJ databases">
        <authorList>
            <consortium name="DOE Joint Genome Institute"/>
            <person name="Ahrendt S."/>
            <person name="Looney B.P."/>
            <person name="Miyauchi S."/>
            <person name="Morin E."/>
            <person name="Drula E."/>
            <person name="Courty P.E."/>
            <person name="Chicoki N."/>
            <person name="Fauchery L."/>
            <person name="Kohler A."/>
            <person name="Kuo A."/>
            <person name="Labutti K."/>
            <person name="Pangilinan J."/>
            <person name="Lipzen A."/>
            <person name="Riley R."/>
            <person name="Andreopoulos W."/>
            <person name="He G."/>
            <person name="Johnson J."/>
            <person name="Barry K.W."/>
            <person name="Grigoriev I.V."/>
            <person name="Nagy L."/>
            <person name="Hibbett D."/>
            <person name="Henrissat B."/>
            <person name="Matheny P.B."/>
            <person name="Labbe J."/>
            <person name="Martin F."/>
        </authorList>
    </citation>
    <scope>NUCLEOTIDE SEQUENCE</scope>
    <source>
        <strain evidence="1">FP105234-sp</strain>
    </source>
</reference>
<accession>A0ACB8RY22</accession>
<reference evidence="1" key="2">
    <citation type="journal article" date="2022" name="New Phytol.">
        <title>Evolutionary transition to the ectomycorrhizal habit in the genomes of a hyperdiverse lineage of mushroom-forming fungi.</title>
        <authorList>
            <person name="Looney B."/>
            <person name="Miyauchi S."/>
            <person name="Morin E."/>
            <person name="Drula E."/>
            <person name="Courty P.E."/>
            <person name="Kohler A."/>
            <person name="Kuo A."/>
            <person name="LaButti K."/>
            <person name="Pangilinan J."/>
            <person name="Lipzen A."/>
            <person name="Riley R."/>
            <person name="Andreopoulos W."/>
            <person name="He G."/>
            <person name="Johnson J."/>
            <person name="Nolan M."/>
            <person name="Tritt A."/>
            <person name="Barry K.W."/>
            <person name="Grigoriev I.V."/>
            <person name="Nagy L.G."/>
            <person name="Hibbett D."/>
            <person name="Henrissat B."/>
            <person name="Matheny P.B."/>
            <person name="Labbe J."/>
            <person name="Martin F.M."/>
        </authorList>
    </citation>
    <scope>NUCLEOTIDE SEQUENCE</scope>
    <source>
        <strain evidence="1">FP105234-sp</strain>
    </source>
</reference>
<proteinExistence type="predicted"/>
<gene>
    <name evidence="1" type="ORF">FA95DRAFT_1516867</name>
</gene>
<organism evidence="1 2">
    <name type="scientific">Auriscalpium vulgare</name>
    <dbReference type="NCBI Taxonomy" id="40419"/>
    <lineage>
        <taxon>Eukaryota</taxon>
        <taxon>Fungi</taxon>
        <taxon>Dikarya</taxon>
        <taxon>Basidiomycota</taxon>
        <taxon>Agaricomycotina</taxon>
        <taxon>Agaricomycetes</taxon>
        <taxon>Russulales</taxon>
        <taxon>Auriscalpiaceae</taxon>
        <taxon>Auriscalpium</taxon>
    </lineage>
</organism>
<evidence type="ECO:0000313" key="1">
    <source>
        <dbReference type="EMBL" id="KAI0048798.1"/>
    </source>
</evidence>
<keyword evidence="2" id="KW-1185">Reference proteome</keyword>
<evidence type="ECO:0000313" key="2">
    <source>
        <dbReference type="Proteomes" id="UP000814033"/>
    </source>
</evidence>
<dbReference type="EMBL" id="MU275881">
    <property type="protein sequence ID" value="KAI0048798.1"/>
    <property type="molecule type" value="Genomic_DNA"/>
</dbReference>
<name>A0ACB8RY22_9AGAM</name>
<dbReference type="Proteomes" id="UP000814033">
    <property type="component" value="Unassembled WGS sequence"/>
</dbReference>
<comment type="caution">
    <text evidence="1">The sequence shown here is derived from an EMBL/GenBank/DDBJ whole genome shotgun (WGS) entry which is preliminary data.</text>
</comment>
<sequence length="77" mass="8713">MSTNKNSSDSACQAEACSLQTCLSKNTYSPEKCDQHMRRLYQCCQSMYDATDDKGESTACPMPSVVRRWLKNHPESK</sequence>
<protein>
    <submittedName>
        <fullName evidence="1">DUF1903-domain-containing protein</fullName>
    </submittedName>
</protein>